<feature type="transmembrane region" description="Helical" evidence="7">
    <location>
        <begin position="180"/>
        <end position="205"/>
    </location>
</feature>
<keyword evidence="5 7" id="KW-1133">Transmembrane helix</keyword>
<comment type="subcellular location">
    <subcellularLocation>
        <location evidence="1">Cell membrane</location>
        <topology evidence="1">Multi-pass membrane protein</topology>
    </subcellularLocation>
</comment>
<feature type="transmembrane region" description="Helical" evidence="7">
    <location>
        <begin position="327"/>
        <end position="346"/>
    </location>
</feature>
<name>A0A7C3MBA5_ARCFL</name>
<dbReference type="EMBL" id="DTLB01000023">
    <property type="protein sequence ID" value="HFW32153.1"/>
    <property type="molecule type" value="Genomic_DNA"/>
</dbReference>
<evidence type="ECO:0000256" key="5">
    <source>
        <dbReference type="ARBA" id="ARBA00022989"/>
    </source>
</evidence>
<evidence type="ECO:0000256" key="3">
    <source>
        <dbReference type="ARBA" id="ARBA00022475"/>
    </source>
</evidence>
<dbReference type="Pfam" id="PF03916">
    <property type="entry name" value="NrfD"/>
    <property type="match status" value="1"/>
</dbReference>
<feature type="transmembrane region" description="Helical" evidence="7">
    <location>
        <begin position="123"/>
        <end position="146"/>
    </location>
</feature>
<dbReference type="GO" id="GO:0005886">
    <property type="term" value="C:plasma membrane"/>
    <property type="evidence" value="ECO:0007669"/>
    <property type="project" value="UniProtKB-SubCell"/>
</dbReference>
<reference evidence="8" key="1">
    <citation type="journal article" date="2020" name="mSystems">
        <title>Genome- and Community-Level Interaction Insights into Carbon Utilization and Element Cycling Functions of Hydrothermarchaeota in Hydrothermal Sediment.</title>
        <authorList>
            <person name="Zhou Z."/>
            <person name="Liu Y."/>
            <person name="Xu W."/>
            <person name="Pan J."/>
            <person name="Luo Z.H."/>
            <person name="Li M."/>
        </authorList>
    </citation>
    <scope>NUCLEOTIDE SEQUENCE [LARGE SCALE GENOMIC DNA]</scope>
    <source>
        <strain evidence="8">SpSt-87</strain>
    </source>
</reference>
<evidence type="ECO:0000256" key="1">
    <source>
        <dbReference type="ARBA" id="ARBA00004651"/>
    </source>
</evidence>
<evidence type="ECO:0000256" key="2">
    <source>
        <dbReference type="ARBA" id="ARBA00008929"/>
    </source>
</evidence>
<dbReference type="InterPro" id="IPR052049">
    <property type="entry name" value="Electron_transfer_protein"/>
</dbReference>
<feature type="transmembrane region" description="Helical" evidence="7">
    <location>
        <begin position="84"/>
        <end position="103"/>
    </location>
</feature>
<dbReference type="PANTHER" id="PTHR34856">
    <property type="entry name" value="PROTEIN NRFD"/>
    <property type="match status" value="1"/>
</dbReference>
<comment type="caution">
    <text evidence="8">The sequence shown here is derived from an EMBL/GenBank/DDBJ whole genome shotgun (WGS) entry which is preliminary data.</text>
</comment>
<keyword evidence="3" id="KW-1003">Cell membrane</keyword>
<feature type="transmembrane region" description="Helical" evidence="7">
    <location>
        <begin position="366"/>
        <end position="390"/>
    </location>
</feature>
<protein>
    <submittedName>
        <fullName evidence="8">Uncharacterized protein</fullName>
    </submittedName>
</protein>
<keyword evidence="4 7" id="KW-0812">Transmembrane</keyword>
<evidence type="ECO:0000256" key="6">
    <source>
        <dbReference type="ARBA" id="ARBA00023136"/>
    </source>
</evidence>
<dbReference type="PANTHER" id="PTHR34856:SF2">
    <property type="entry name" value="PROTEIN NRFD"/>
    <property type="match status" value="1"/>
</dbReference>
<dbReference type="AlphaFoldDB" id="A0A7C3MBA5"/>
<evidence type="ECO:0000313" key="8">
    <source>
        <dbReference type="EMBL" id="HFW32153.1"/>
    </source>
</evidence>
<comment type="similarity">
    <text evidence="2">Belongs to the NrfD family.</text>
</comment>
<accession>A0A7C3MBA5</accession>
<proteinExistence type="inferred from homology"/>
<organism evidence="8">
    <name type="scientific">Archaeoglobus fulgidus</name>
    <dbReference type="NCBI Taxonomy" id="2234"/>
    <lineage>
        <taxon>Archaea</taxon>
        <taxon>Methanobacteriati</taxon>
        <taxon>Methanobacteriota</taxon>
        <taxon>Archaeoglobi</taxon>
        <taxon>Archaeoglobales</taxon>
        <taxon>Archaeoglobaceae</taxon>
        <taxon>Archaeoglobus</taxon>
    </lineage>
</organism>
<keyword evidence="6 7" id="KW-0472">Membrane</keyword>
<feature type="transmembrane region" description="Helical" evidence="7">
    <location>
        <begin position="46"/>
        <end position="72"/>
    </location>
</feature>
<evidence type="ECO:0000256" key="4">
    <source>
        <dbReference type="ARBA" id="ARBA00022692"/>
    </source>
</evidence>
<gene>
    <name evidence="8" type="ORF">ENW66_04265</name>
</gene>
<dbReference type="InterPro" id="IPR005614">
    <property type="entry name" value="NrfD-like"/>
</dbReference>
<sequence length="400" mass="44702">MKKIEFIFGSALLLLILVGALGILQMHTHPIMPIEPFESAEGIPWRLLVALYVFFVVSTTGFCIIISLGEVFGFTKLEPILKECMLMALVTILVGLMTIALDLEQVMRGYFAIAGHVNTTSIMFWMIMLYVLYVIFLIVEIWFYFYDDLIKQREERGLRGLVARVLTIPKASETKDFAKVIGFVTVFTAIIANSNLGALFGVNYIPLWHDPLLPVHFVLSAIVSGAALSVIGVYITDFARGVKIEGERYEAIQMLRVILGFSIVVMIFFTAWKFVTKAYPNSTLLSREAALPFINGEFAFNFWVMEVAVGLLLPLILLAAPQIGRRAEGVFAASLLTITGIFFLRIDHVMGGLALKLITGMSFPSPVYHPFEIMATIGFFALTILLYYVVYKLMPMEVGE</sequence>
<feature type="transmembrane region" description="Helical" evidence="7">
    <location>
        <begin position="300"/>
        <end position="320"/>
    </location>
</feature>
<feature type="transmembrane region" description="Helical" evidence="7">
    <location>
        <begin position="217"/>
        <end position="236"/>
    </location>
</feature>
<feature type="transmembrane region" description="Helical" evidence="7">
    <location>
        <begin position="257"/>
        <end position="275"/>
    </location>
</feature>
<evidence type="ECO:0000256" key="7">
    <source>
        <dbReference type="SAM" id="Phobius"/>
    </source>
</evidence>